<gene>
    <name evidence="7" type="ORF">HERILL_LOCUS3347</name>
</gene>
<evidence type="ECO:0000313" key="7">
    <source>
        <dbReference type="EMBL" id="CAD7080181.1"/>
    </source>
</evidence>
<evidence type="ECO:0000256" key="5">
    <source>
        <dbReference type="ARBA" id="ARBA00023136"/>
    </source>
</evidence>
<keyword evidence="6" id="KW-0807">Transducer</keyword>
<dbReference type="GO" id="GO:0005886">
    <property type="term" value="C:plasma membrane"/>
    <property type="evidence" value="ECO:0007669"/>
    <property type="project" value="UniProtKB-SubCell"/>
</dbReference>
<keyword evidence="5 6" id="KW-0472">Membrane</keyword>
<comment type="subcellular location">
    <subcellularLocation>
        <location evidence="1 6">Cell membrane</location>
        <topology evidence="1 6">Multi-pass membrane protein</topology>
    </subcellularLocation>
</comment>
<keyword evidence="6" id="KW-0675">Receptor</keyword>
<organism evidence="7 8">
    <name type="scientific">Hermetia illucens</name>
    <name type="common">Black soldier fly</name>
    <dbReference type="NCBI Taxonomy" id="343691"/>
    <lineage>
        <taxon>Eukaryota</taxon>
        <taxon>Metazoa</taxon>
        <taxon>Ecdysozoa</taxon>
        <taxon>Arthropoda</taxon>
        <taxon>Hexapoda</taxon>
        <taxon>Insecta</taxon>
        <taxon>Pterygota</taxon>
        <taxon>Neoptera</taxon>
        <taxon>Endopterygota</taxon>
        <taxon>Diptera</taxon>
        <taxon>Brachycera</taxon>
        <taxon>Stratiomyomorpha</taxon>
        <taxon>Stratiomyidae</taxon>
        <taxon>Hermetiinae</taxon>
        <taxon>Hermetia</taxon>
    </lineage>
</organism>
<dbReference type="GO" id="GO:0007165">
    <property type="term" value="P:signal transduction"/>
    <property type="evidence" value="ECO:0007669"/>
    <property type="project" value="UniProtKB-KW"/>
</dbReference>
<keyword evidence="3 6" id="KW-0812">Transmembrane</keyword>
<feature type="transmembrane region" description="Helical" evidence="6">
    <location>
        <begin position="75"/>
        <end position="97"/>
    </location>
</feature>
<evidence type="ECO:0000256" key="3">
    <source>
        <dbReference type="ARBA" id="ARBA00022692"/>
    </source>
</evidence>
<comment type="similarity">
    <text evidence="6">Belongs to the insect chemoreceptor superfamily. Gustatory receptor (GR) family.</text>
</comment>
<feature type="transmembrane region" description="Helical" evidence="6">
    <location>
        <begin position="43"/>
        <end position="63"/>
    </location>
</feature>
<dbReference type="OrthoDB" id="8067175at2759"/>
<dbReference type="AlphaFoldDB" id="A0A7R8YNY3"/>
<reference evidence="7 8" key="1">
    <citation type="submission" date="2020-11" db="EMBL/GenBank/DDBJ databases">
        <authorList>
            <person name="Wallbank WR R."/>
            <person name="Pardo Diaz C."/>
            <person name="Kozak K."/>
            <person name="Martin S."/>
            <person name="Jiggins C."/>
            <person name="Moest M."/>
            <person name="Warren A I."/>
            <person name="Generalovic N T."/>
            <person name="Byers J.R.P. K."/>
            <person name="Montejo-Kovacevich G."/>
            <person name="Yen C E."/>
        </authorList>
    </citation>
    <scope>NUCLEOTIDE SEQUENCE [LARGE SCALE GENOMIC DNA]</scope>
</reference>
<dbReference type="GO" id="GO:0050909">
    <property type="term" value="P:sensory perception of taste"/>
    <property type="evidence" value="ECO:0007669"/>
    <property type="project" value="InterPro"/>
</dbReference>
<accession>A0A7R8YNY3</accession>
<feature type="transmembrane region" description="Helical" evidence="6">
    <location>
        <begin position="374"/>
        <end position="393"/>
    </location>
</feature>
<dbReference type="Pfam" id="PF08395">
    <property type="entry name" value="7tm_7"/>
    <property type="match status" value="1"/>
</dbReference>
<keyword evidence="2 6" id="KW-1003">Cell membrane</keyword>
<dbReference type="Proteomes" id="UP000594454">
    <property type="component" value="Chromosome 1"/>
</dbReference>
<proteinExistence type="inferred from homology"/>
<keyword evidence="8" id="KW-1185">Reference proteome</keyword>
<comment type="caution">
    <text evidence="6">Lacks conserved residue(s) required for the propagation of feature annotation.</text>
</comment>
<evidence type="ECO:0000256" key="6">
    <source>
        <dbReference type="RuleBase" id="RU363108"/>
    </source>
</evidence>
<dbReference type="InterPro" id="IPR013604">
    <property type="entry name" value="7TM_chemorcpt"/>
</dbReference>
<protein>
    <recommendedName>
        <fullName evidence="6">Gustatory receptor</fullName>
    </recommendedName>
</protein>
<evidence type="ECO:0000313" key="8">
    <source>
        <dbReference type="Proteomes" id="UP000594454"/>
    </source>
</evidence>
<evidence type="ECO:0000256" key="4">
    <source>
        <dbReference type="ARBA" id="ARBA00022989"/>
    </source>
</evidence>
<dbReference type="EMBL" id="LR899009">
    <property type="protein sequence ID" value="CAD7080181.1"/>
    <property type="molecule type" value="Genomic_DNA"/>
</dbReference>
<name>A0A7R8YNY3_HERIL</name>
<comment type="function">
    <text evidence="6">Gustatory receptor which mediates acceptance or avoidance behavior, depending on its substrates.</text>
</comment>
<evidence type="ECO:0000256" key="1">
    <source>
        <dbReference type="ARBA" id="ARBA00004651"/>
    </source>
</evidence>
<dbReference type="InParanoid" id="A0A7R8YNY3"/>
<keyword evidence="4 6" id="KW-1133">Transmembrane helix</keyword>
<evidence type="ECO:0000256" key="2">
    <source>
        <dbReference type="ARBA" id="ARBA00022475"/>
    </source>
</evidence>
<sequence>MLSSINRLCLTIVKIALVDSQIVGVSAYSYNETLQTVAYSRVLRVYTYIITTIVAATFTWIPLQLTDTEWQSYRCSTYALVNAASFTFLMLLAISAISKHLMMQKRIISVVKTAISIVKNFNLRIGANIFDPDCRSLLIAKAVIDLIQRFLEVYVLIQMLTVSDAFEFILWILACHITHMADAMLNEIFVFMLFVRQGFKLCAREIQVLFVELEGHPVETRQKLSGINLHCKASDEIDEIMSLWTSTYEIYCDVQLIFNFQNLALISCHYWNTVLQLYQGFVANINETPITEQHSFLEECLFGMFAFCELALFVVVASSAGECSSEVRGQFERILDLPDIDERLVQNAEGHILGLLLKESHATVYRLFRLDKNALLQLFSATILYLTIIIQFHKTQ</sequence>